<reference evidence="4 5" key="1">
    <citation type="submission" date="2014-04" db="EMBL/GenBank/DDBJ databases">
        <authorList>
            <consortium name="International Citrus Genome Consortium"/>
            <person name="Gmitter F."/>
            <person name="Chen C."/>
            <person name="Farmerie W."/>
            <person name="Harkins T."/>
            <person name="Desany B."/>
            <person name="Mohiuddin M."/>
            <person name="Kodira C."/>
            <person name="Borodovsky M."/>
            <person name="Lomsadze A."/>
            <person name="Burns P."/>
            <person name="Jenkins J."/>
            <person name="Prochnik S."/>
            <person name="Shu S."/>
            <person name="Chapman J."/>
            <person name="Pitluck S."/>
            <person name="Schmutz J."/>
            <person name="Rokhsar D."/>
        </authorList>
    </citation>
    <scope>NUCLEOTIDE SEQUENCE</scope>
</reference>
<dbReference type="PANTHER" id="PTHR24078:SF175">
    <property type="entry name" value="DNAJ HEAT SHOCK FAMILY PROTEIN"/>
    <property type="match status" value="1"/>
</dbReference>
<dbReference type="InterPro" id="IPR001623">
    <property type="entry name" value="DnaJ_domain"/>
</dbReference>
<keyword evidence="1" id="KW-0143">Chaperone</keyword>
<dbReference type="CDD" id="cd06257">
    <property type="entry name" value="DnaJ"/>
    <property type="match status" value="1"/>
</dbReference>
<dbReference type="InterPro" id="IPR036869">
    <property type="entry name" value="J_dom_sf"/>
</dbReference>
<dbReference type="PaxDb" id="2711-XP_006483263.1"/>
<dbReference type="CDD" id="cd10747">
    <property type="entry name" value="DnaJ_C"/>
    <property type="match status" value="1"/>
</dbReference>
<dbReference type="SUPFAM" id="SSF46565">
    <property type="entry name" value="Chaperone J-domain"/>
    <property type="match status" value="1"/>
</dbReference>
<dbReference type="Pfam" id="PF01556">
    <property type="entry name" value="DnaJ_C"/>
    <property type="match status" value="1"/>
</dbReference>
<dbReference type="STRING" id="2711.A0A067H4X2"/>
<dbReference type="InterPro" id="IPR002939">
    <property type="entry name" value="DnaJ_C"/>
</dbReference>
<organism evidence="4 5">
    <name type="scientific">Citrus sinensis</name>
    <name type="common">Sweet orange</name>
    <name type="synonym">Citrus aurantium var. sinensis</name>
    <dbReference type="NCBI Taxonomy" id="2711"/>
    <lineage>
        <taxon>Eukaryota</taxon>
        <taxon>Viridiplantae</taxon>
        <taxon>Streptophyta</taxon>
        <taxon>Embryophyta</taxon>
        <taxon>Tracheophyta</taxon>
        <taxon>Spermatophyta</taxon>
        <taxon>Magnoliopsida</taxon>
        <taxon>eudicotyledons</taxon>
        <taxon>Gunneridae</taxon>
        <taxon>Pentapetalae</taxon>
        <taxon>rosids</taxon>
        <taxon>malvids</taxon>
        <taxon>Sapindales</taxon>
        <taxon>Rutaceae</taxon>
        <taxon>Aurantioideae</taxon>
        <taxon>Citrus</taxon>
    </lineage>
</organism>
<dbReference type="FunFam" id="2.60.260.20:FF:000006">
    <property type="entry name" value="DnaJ subfamily B member 13"/>
    <property type="match status" value="1"/>
</dbReference>
<dbReference type="Gene3D" id="1.10.287.110">
    <property type="entry name" value="DnaJ domain"/>
    <property type="match status" value="1"/>
</dbReference>
<dbReference type="GO" id="GO:0051087">
    <property type="term" value="F:protein-folding chaperone binding"/>
    <property type="evidence" value="ECO:0000318"/>
    <property type="project" value="GO_Central"/>
</dbReference>
<evidence type="ECO:0000256" key="1">
    <source>
        <dbReference type="ARBA" id="ARBA00023186"/>
    </source>
</evidence>
<dbReference type="PRINTS" id="PR00625">
    <property type="entry name" value="JDOMAIN"/>
</dbReference>
<dbReference type="InterPro" id="IPR008971">
    <property type="entry name" value="HSP40/DnaJ_pept-bd"/>
</dbReference>
<dbReference type="SMART" id="SM00271">
    <property type="entry name" value="DnaJ"/>
    <property type="match status" value="1"/>
</dbReference>
<protein>
    <recommendedName>
        <fullName evidence="3">J domain-containing protein</fullName>
    </recommendedName>
</protein>
<evidence type="ECO:0000256" key="2">
    <source>
        <dbReference type="SAM" id="MobiDB-lite"/>
    </source>
</evidence>
<dbReference type="InterPro" id="IPR051339">
    <property type="entry name" value="DnaJ_subfamily_B"/>
</dbReference>
<dbReference type="Gene3D" id="2.60.260.20">
    <property type="entry name" value="Urease metallochaperone UreE, N-terminal domain"/>
    <property type="match status" value="2"/>
</dbReference>
<dbReference type="InterPro" id="IPR018253">
    <property type="entry name" value="DnaJ_domain_CS"/>
</dbReference>
<name>A0A067H4X2_CITSI</name>
<evidence type="ECO:0000313" key="4">
    <source>
        <dbReference type="EMBL" id="KDO82712.1"/>
    </source>
</evidence>
<dbReference type="PROSITE" id="PS00636">
    <property type="entry name" value="DNAJ_1"/>
    <property type="match status" value="1"/>
</dbReference>
<dbReference type="GO" id="GO:0005829">
    <property type="term" value="C:cytosol"/>
    <property type="evidence" value="ECO:0000318"/>
    <property type="project" value="GO_Central"/>
</dbReference>
<gene>
    <name evidence="4" type="ORF">CISIN_1g022539mg</name>
</gene>
<keyword evidence="5" id="KW-1185">Reference proteome</keyword>
<dbReference type="GO" id="GO:0051082">
    <property type="term" value="F:unfolded protein binding"/>
    <property type="evidence" value="ECO:0000318"/>
    <property type="project" value="GO_Central"/>
</dbReference>
<proteinExistence type="predicted"/>
<dbReference type="AlphaFoldDB" id="A0A067H4X2"/>
<dbReference type="Proteomes" id="UP000027120">
    <property type="component" value="Unassembled WGS sequence"/>
</dbReference>
<feature type="domain" description="J" evidence="3">
    <location>
        <begin position="4"/>
        <end position="70"/>
    </location>
</feature>
<dbReference type="eggNOG" id="KOG0714">
    <property type="taxonomic scope" value="Eukaryota"/>
</dbReference>
<dbReference type="SUPFAM" id="SSF49493">
    <property type="entry name" value="HSP40/DnaJ peptide-binding domain"/>
    <property type="match status" value="2"/>
</dbReference>
<evidence type="ECO:0000313" key="5">
    <source>
        <dbReference type="Proteomes" id="UP000027120"/>
    </source>
</evidence>
<dbReference type="GO" id="GO:0006457">
    <property type="term" value="P:protein folding"/>
    <property type="evidence" value="ECO:0007669"/>
    <property type="project" value="InterPro"/>
</dbReference>
<accession>A0A067H4X2</accession>
<dbReference type="PROSITE" id="PS50076">
    <property type="entry name" value="DNAJ_2"/>
    <property type="match status" value="1"/>
</dbReference>
<dbReference type="PANTHER" id="PTHR24078">
    <property type="entry name" value="DNAJ HOMOLOG SUBFAMILY C MEMBER"/>
    <property type="match status" value="1"/>
</dbReference>
<sequence length="295" mass="32823">MGVDYYNILKVSRGATEDDLKKSYKRLAMKWHPDKNPATNQQAEAKFKLISEAYDVLSDPRKRQIYDLYGPEGLKASDFGTPSYHHPHDTKPCATRNNNNNNHRAGGAGPKPTPTPIETQLLCTLEELYKGARKKMKISRVLPDHFGKPITVQEILKIDIKPGWKKGTKITFPEKGNQEPGLPPADLIFVVEEKPHAVFQRDGNDLVVNHKISLLEALTGLSLNLTALDGRNLTLPVTDIIQPGSEVVIPNEGMPISKDPSKKGNLIIKFDIMFPSRLTAEQKSDLKRALGGVYV</sequence>
<dbReference type="FunFam" id="2.60.260.20:FF:000002">
    <property type="entry name" value="Dnaj homolog subfamily b member"/>
    <property type="match status" value="1"/>
</dbReference>
<feature type="region of interest" description="Disordered" evidence="2">
    <location>
        <begin position="79"/>
        <end position="115"/>
    </location>
</feature>
<evidence type="ECO:0000259" key="3">
    <source>
        <dbReference type="PROSITE" id="PS50076"/>
    </source>
</evidence>
<dbReference type="Pfam" id="PF00226">
    <property type="entry name" value="DnaJ"/>
    <property type="match status" value="1"/>
</dbReference>
<dbReference type="EMBL" id="KK784875">
    <property type="protein sequence ID" value="KDO82712.1"/>
    <property type="molecule type" value="Genomic_DNA"/>
</dbReference>
<dbReference type="SMR" id="A0A067H4X2"/>